<protein>
    <submittedName>
        <fullName evidence="2">Na+-transporting malonate decarboxylase, carboxybiotin decarboxylase subunit, madB</fullName>
    </submittedName>
</protein>
<feature type="transmembrane region" description="Helical" evidence="1">
    <location>
        <begin position="39"/>
        <end position="57"/>
    </location>
</feature>
<accession>A0A8B5W1U7</accession>
<dbReference type="EMBL" id="PDXQ01000001">
    <property type="protein sequence ID" value="TRZ34628.1"/>
    <property type="molecule type" value="Genomic_DNA"/>
</dbReference>
<evidence type="ECO:0000256" key="1">
    <source>
        <dbReference type="SAM" id="Phobius"/>
    </source>
</evidence>
<sequence>MENLILVGHIVFGFASFVGSLLLTIGFRNTFAKLTGIQKSGIVLTVASLFGTIAFAMLTKGNVMGAVLFIVLGLAMCALLVAPKAVKTNIK</sequence>
<organism evidence="2 3">
    <name type="scientific">Enterococcus avium</name>
    <name type="common">Streptococcus avium</name>
    <dbReference type="NCBI Taxonomy" id="33945"/>
    <lineage>
        <taxon>Bacteria</taxon>
        <taxon>Bacillati</taxon>
        <taxon>Bacillota</taxon>
        <taxon>Bacilli</taxon>
        <taxon>Lactobacillales</taxon>
        <taxon>Enterococcaceae</taxon>
        <taxon>Enterococcus</taxon>
    </lineage>
</organism>
<keyword evidence="1" id="KW-1133">Transmembrane helix</keyword>
<comment type="caution">
    <text evidence="2">The sequence shown here is derived from an EMBL/GenBank/DDBJ whole genome shotgun (WGS) entry which is preliminary data.</text>
</comment>
<name>A0A8B5W1U7_ENTAV</name>
<evidence type="ECO:0000313" key="2">
    <source>
        <dbReference type="EMBL" id="TRZ34628.1"/>
    </source>
</evidence>
<proteinExistence type="predicted"/>
<gene>
    <name evidence="2" type="ORF">AUF17_11260</name>
</gene>
<dbReference type="RefSeq" id="WP_144325317.1">
    <property type="nucleotide sequence ID" value="NZ_CABGUH010000027.1"/>
</dbReference>
<dbReference type="Proteomes" id="UP000316316">
    <property type="component" value="Unassembled WGS sequence"/>
</dbReference>
<keyword evidence="1" id="KW-0812">Transmembrane</keyword>
<evidence type="ECO:0000313" key="3">
    <source>
        <dbReference type="Proteomes" id="UP000316316"/>
    </source>
</evidence>
<feature type="transmembrane region" description="Helical" evidence="1">
    <location>
        <begin position="63"/>
        <end position="82"/>
    </location>
</feature>
<reference evidence="2 3" key="1">
    <citation type="submission" date="2017-10" db="EMBL/GenBank/DDBJ databases">
        <title>FDA dAtabase for Regulatory Grade micrObial Sequences (FDA-ARGOS): Supporting development and validation of Infectious Disease Dx tests.</title>
        <authorList>
            <person name="Campos J."/>
            <person name="Goldberg B."/>
            <person name="Tallon L.J."/>
            <person name="Sadzewicz L."/>
            <person name="Sengamalay N."/>
            <person name="Ott S."/>
            <person name="Godinez A."/>
            <person name="Nagaraj S."/>
            <person name="Vyas G."/>
            <person name="Aluvathingal J."/>
            <person name="Nadendla S."/>
            <person name="Geyer C."/>
            <person name="Nandy P."/>
            <person name="Hobson J."/>
            <person name="Sichtig H."/>
        </authorList>
    </citation>
    <scope>NUCLEOTIDE SEQUENCE [LARGE SCALE GENOMIC DNA]</scope>
    <source>
        <strain evidence="2 3">FDAARGOS_185</strain>
    </source>
</reference>
<keyword evidence="1" id="KW-0472">Membrane</keyword>
<feature type="transmembrane region" description="Helical" evidence="1">
    <location>
        <begin position="6"/>
        <end position="27"/>
    </location>
</feature>
<dbReference type="AlphaFoldDB" id="A0A8B5W1U7"/>